<feature type="compositionally biased region" description="Polar residues" evidence="8">
    <location>
        <begin position="259"/>
        <end position="269"/>
    </location>
</feature>
<dbReference type="InterPro" id="IPR044822">
    <property type="entry name" value="Myb_DNA-bind_4"/>
</dbReference>
<gene>
    <name evidence="10" type="ORF">L484_013801</name>
</gene>
<evidence type="ECO:0000313" key="11">
    <source>
        <dbReference type="Proteomes" id="UP000030645"/>
    </source>
</evidence>
<feature type="region of interest" description="Disordered" evidence="8">
    <location>
        <begin position="259"/>
        <end position="316"/>
    </location>
</feature>
<dbReference type="Pfam" id="PF13837">
    <property type="entry name" value="Myb_DNA-bind_4"/>
    <property type="match status" value="2"/>
</dbReference>
<feature type="region of interest" description="Disordered" evidence="8">
    <location>
        <begin position="27"/>
        <end position="58"/>
    </location>
</feature>
<keyword evidence="7" id="KW-0175">Coiled coil</keyword>
<keyword evidence="2" id="KW-0677">Repeat</keyword>
<keyword evidence="3" id="KW-0805">Transcription regulation</keyword>
<keyword evidence="6" id="KW-0539">Nucleus</keyword>
<dbReference type="OrthoDB" id="1919525at2759"/>
<dbReference type="GO" id="GO:0006355">
    <property type="term" value="P:regulation of DNA-templated transcription"/>
    <property type="evidence" value="ECO:0007669"/>
    <property type="project" value="UniProtKB-ARBA"/>
</dbReference>
<dbReference type="GO" id="GO:0005634">
    <property type="term" value="C:nucleus"/>
    <property type="evidence" value="ECO:0007669"/>
    <property type="project" value="UniProtKB-SubCell"/>
</dbReference>
<keyword evidence="5" id="KW-0804">Transcription</keyword>
<feature type="compositionally biased region" description="Low complexity" evidence="8">
    <location>
        <begin position="552"/>
        <end position="562"/>
    </location>
</feature>
<feature type="compositionally biased region" description="Basic and acidic residues" evidence="8">
    <location>
        <begin position="421"/>
        <end position="430"/>
    </location>
</feature>
<evidence type="ECO:0000256" key="5">
    <source>
        <dbReference type="ARBA" id="ARBA00023163"/>
    </source>
</evidence>
<dbReference type="FunFam" id="1.10.10.60:FF:000061">
    <property type="entry name" value="Trihelix transcription factor GT-2"/>
    <property type="match status" value="1"/>
</dbReference>
<dbReference type="eggNOG" id="KOG4282">
    <property type="taxonomic scope" value="Eukaryota"/>
</dbReference>
<dbReference type="CDD" id="cd12203">
    <property type="entry name" value="GT1"/>
    <property type="match status" value="2"/>
</dbReference>
<keyword evidence="4" id="KW-0238">DNA-binding</keyword>
<organism evidence="10 11">
    <name type="scientific">Morus notabilis</name>
    <dbReference type="NCBI Taxonomy" id="981085"/>
    <lineage>
        <taxon>Eukaryota</taxon>
        <taxon>Viridiplantae</taxon>
        <taxon>Streptophyta</taxon>
        <taxon>Embryophyta</taxon>
        <taxon>Tracheophyta</taxon>
        <taxon>Spermatophyta</taxon>
        <taxon>Magnoliopsida</taxon>
        <taxon>eudicotyledons</taxon>
        <taxon>Gunneridae</taxon>
        <taxon>Pentapetalae</taxon>
        <taxon>rosids</taxon>
        <taxon>fabids</taxon>
        <taxon>Rosales</taxon>
        <taxon>Moraceae</taxon>
        <taxon>Moreae</taxon>
        <taxon>Morus</taxon>
    </lineage>
</organism>
<evidence type="ECO:0000256" key="4">
    <source>
        <dbReference type="ARBA" id="ARBA00023125"/>
    </source>
</evidence>
<evidence type="ECO:0000256" key="7">
    <source>
        <dbReference type="SAM" id="Coils"/>
    </source>
</evidence>
<sequence length="600" mass="67997">MEMEDHHHHHHQYASIADLRQLMNGRSNLIPSNIPPTAPAAAEHLFSPAPPPQQPTFEMMMMGRPVSAVEIMPRGFPHPHHHPHPPPPHHHHHPHDFRSDNNSAGNSTASITAVTATTNSAPSTLSGGGGGGWEAETGGCLGGDGGTGRWPRQETLTLLEIRSRLDSKFKEANQKGPLWDEVSRIMSEEHGYQRSGKKCREKFENLYKYYKKTKEGKAGRQDGKHYRFFRQLEALYGETGNQVSVPDHQTQYMSNNLQFLTSTNPSSSTHHQDQLAYNNNNQSHNSLSLSNSSEFESSSSDDNDSSEKRKNRRGGSRGWKAKIKEFIDAQMRKLMEKQEAWLEKLVKTLEQKEKERSLREEEWRKQEAARIEKEHKFWAKERAWIEARDSALMDALKNITGKEIDYKGIVLSSSPDQGLNQDHDQDHGSTEIENNNNNIHHQSNWLEPEITRLIQLRTSMDSRFSQGGFSEEVLWEDIAAKMACLGYDRNGFMCREKWESINNEYVKKSSKLEMSSKKRKEINSRGYNNNESSTSLYNHGGYNCDQMNDGTANSSPSPSNANVGSTTHDHSCFPAFLIGEGSENLWENYGLKINKGGQNQ</sequence>
<evidence type="ECO:0000256" key="3">
    <source>
        <dbReference type="ARBA" id="ARBA00023015"/>
    </source>
</evidence>
<feature type="region of interest" description="Disordered" evidence="8">
    <location>
        <begin position="415"/>
        <end position="443"/>
    </location>
</feature>
<dbReference type="PANTHER" id="PTHR21654">
    <property type="entry name" value="FI21293P1"/>
    <property type="match status" value="1"/>
</dbReference>
<dbReference type="FunFam" id="1.10.10.60:FF:000342">
    <property type="entry name" value="trihelix transcription factor PTL-like"/>
    <property type="match status" value="1"/>
</dbReference>
<feature type="compositionally biased region" description="Low complexity" evidence="8">
    <location>
        <begin position="431"/>
        <end position="441"/>
    </location>
</feature>
<dbReference type="Proteomes" id="UP000030645">
    <property type="component" value="Unassembled WGS sequence"/>
</dbReference>
<accession>W9QHV7</accession>
<feature type="region of interest" description="Disordered" evidence="8">
    <location>
        <begin position="511"/>
        <end position="532"/>
    </location>
</feature>
<dbReference type="KEGG" id="mnt:21396965"/>
<feature type="compositionally biased region" description="Low complexity" evidence="8">
    <location>
        <begin position="107"/>
        <end position="121"/>
    </location>
</feature>
<feature type="domain" description="Myb-like" evidence="9">
    <location>
        <begin position="442"/>
        <end position="502"/>
    </location>
</feature>
<feature type="compositionally biased region" description="Gly residues" evidence="8">
    <location>
        <begin position="126"/>
        <end position="148"/>
    </location>
</feature>
<comment type="subcellular location">
    <subcellularLocation>
        <location evidence="1">Nucleus</location>
    </subcellularLocation>
</comment>
<dbReference type="EMBL" id="KE343657">
    <property type="protein sequence ID" value="EXB37761.1"/>
    <property type="molecule type" value="Genomic_DNA"/>
</dbReference>
<proteinExistence type="predicted"/>
<dbReference type="GO" id="GO:0003677">
    <property type="term" value="F:DNA binding"/>
    <property type="evidence" value="ECO:0007669"/>
    <property type="project" value="UniProtKB-KW"/>
</dbReference>
<feature type="region of interest" description="Disordered" evidence="8">
    <location>
        <begin position="71"/>
        <end position="152"/>
    </location>
</feature>
<evidence type="ECO:0000256" key="1">
    <source>
        <dbReference type="ARBA" id="ARBA00004123"/>
    </source>
</evidence>
<dbReference type="SMART" id="SM00717">
    <property type="entry name" value="SANT"/>
    <property type="match status" value="2"/>
</dbReference>
<feature type="compositionally biased region" description="Low complexity" evidence="8">
    <location>
        <begin position="278"/>
        <end position="298"/>
    </location>
</feature>
<keyword evidence="11" id="KW-1185">Reference proteome</keyword>
<dbReference type="PROSITE" id="PS50090">
    <property type="entry name" value="MYB_LIKE"/>
    <property type="match status" value="2"/>
</dbReference>
<name>W9QHV7_9ROSA</name>
<protein>
    <submittedName>
        <fullName evidence="10">Trihelix transcription factor GT-2</fullName>
    </submittedName>
</protein>
<feature type="domain" description="Myb-like" evidence="9">
    <location>
        <begin position="148"/>
        <end position="207"/>
    </location>
</feature>
<evidence type="ECO:0000256" key="6">
    <source>
        <dbReference type="ARBA" id="ARBA00023242"/>
    </source>
</evidence>
<dbReference type="PANTHER" id="PTHR21654:SF60">
    <property type="entry name" value="TRIHELIX TRANSCRIPTION FACTOR PTL"/>
    <property type="match status" value="1"/>
</dbReference>
<evidence type="ECO:0000259" key="9">
    <source>
        <dbReference type="PROSITE" id="PS50090"/>
    </source>
</evidence>
<evidence type="ECO:0000313" key="10">
    <source>
        <dbReference type="EMBL" id="EXB37761.1"/>
    </source>
</evidence>
<feature type="region of interest" description="Disordered" evidence="8">
    <location>
        <begin position="547"/>
        <end position="566"/>
    </location>
</feature>
<reference evidence="11" key="1">
    <citation type="submission" date="2013-01" db="EMBL/GenBank/DDBJ databases">
        <title>Draft Genome Sequence of a Mulberry Tree, Morus notabilis C.K. Schneid.</title>
        <authorList>
            <person name="He N."/>
            <person name="Zhao S."/>
        </authorList>
    </citation>
    <scope>NUCLEOTIDE SEQUENCE</scope>
</reference>
<dbReference type="Gene3D" id="1.10.10.60">
    <property type="entry name" value="Homeodomain-like"/>
    <property type="match status" value="2"/>
</dbReference>
<evidence type="ECO:0000256" key="8">
    <source>
        <dbReference type="SAM" id="MobiDB-lite"/>
    </source>
</evidence>
<dbReference type="AlphaFoldDB" id="W9QHV7"/>
<feature type="compositionally biased region" description="Basic residues" evidence="8">
    <location>
        <begin position="77"/>
        <end position="95"/>
    </location>
</feature>
<dbReference type="InterPro" id="IPR001005">
    <property type="entry name" value="SANT/Myb"/>
</dbReference>
<evidence type="ECO:0000256" key="2">
    <source>
        <dbReference type="ARBA" id="ARBA00022737"/>
    </source>
</evidence>
<feature type="coiled-coil region" evidence="7">
    <location>
        <begin position="335"/>
        <end position="362"/>
    </location>
</feature>